<accession>A0ABQ3KTY4</accession>
<reference evidence="3" key="1">
    <citation type="journal article" date="2019" name="Int. J. Syst. Evol. Microbiol.">
        <title>The Global Catalogue of Microorganisms (GCM) 10K type strain sequencing project: providing services to taxonomists for standard genome sequencing and annotation.</title>
        <authorList>
            <consortium name="The Broad Institute Genomics Platform"/>
            <consortium name="The Broad Institute Genome Sequencing Center for Infectious Disease"/>
            <person name="Wu L."/>
            <person name="Ma J."/>
        </authorList>
    </citation>
    <scope>NUCLEOTIDE SEQUENCE [LARGE SCALE GENOMIC DNA]</scope>
    <source>
        <strain evidence="3">CGMCC 1.7003</strain>
    </source>
</reference>
<dbReference type="EMBL" id="BNAO01000001">
    <property type="protein sequence ID" value="GHG60860.1"/>
    <property type="molecule type" value="Genomic_DNA"/>
</dbReference>
<dbReference type="InterPro" id="IPR038670">
    <property type="entry name" value="HslJ-like_sf"/>
</dbReference>
<dbReference type="PANTHER" id="PTHR35535:SF1">
    <property type="entry name" value="HEAT SHOCK PROTEIN HSLJ"/>
    <property type="match status" value="1"/>
</dbReference>
<name>A0ABQ3KTY4_9ALTE</name>
<dbReference type="Proteomes" id="UP000659697">
    <property type="component" value="Unassembled WGS sequence"/>
</dbReference>
<keyword evidence="3" id="KW-1185">Reference proteome</keyword>
<proteinExistence type="predicted"/>
<dbReference type="InterPro" id="IPR005184">
    <property type="entry name" value="DUF306_Meta_HslJ"/>
</dbReference>
<dbReference type="InterPro" id="IPR007298">
    <property type="entry name" value="Cu-R_lipoprotein_NlpE"/>
</dbReference>
<dbReference type="Gene3D" id="2.40.128.270">
    <property type="match status" value="1"/>
</dbReference>
<gene>
    <name evidence="2" type="ORF">GCM10010919_04670</name>
</gene>
<dbReference type="RefSeq" id="WP_189429742.1">
    <property type="nucleotide sequence ID" value="NZ_BNAO01000001.1"/>
</dbReference>
<dbReference type="InterPro" id="IPR053147">
    <property type="entry name" value="Hsp_HslJ-like"/>
</dbReference>
<protein>
    <recommendedName>
        <fullName evidence="1">DUF306 domain-containing protein</fullName>
    </recommendedName>
</protein>
<organism evidence="2 3">
    <name type="scientific">Alishewanella longhuensis</name>
    <dbReference type="NCBI Taxonomy" id="1091037"/>
    <lineage>
        <taxon>Bacteria</taxon>
        <taxon>Pseudomonadati</taxon>
        <taxon>Pseudomonadota</taxon>
        <taxon>Gammaproteobacteria</taxon>
        <taxon>Alteromonadales</taxon>
        <taxon>Alteromonadaceae</taxon>
        <taxon>Alishewanella</taxon>
    </lineage>
</organism>
<sequence length="288" mass="31787">MFLKNTQKAAFKRQFAANTSYLKAAPVALFCSLLMLQACSPATEPTAAAPQSVVPVGDTSQNALDWDGVYQGVLPCASCEGIETQLELKKDGSYHLISVYLGEGPDNRFEQTGQFQWDEQGRTIQLDVAEGDPIYFRVEENGVRQLDIARELITGPLADHYRLNKLPAASGIMAMEIEGVTGIDWQLTELLGEMLSTETEAYVHFSADGRVYGNSGCNQFSGSWGLEQQRLRLGQMASTMRACPEPQMQVEQLFLAQLALADNYTMAEQTLSLNKARMAPLARFKVKQ</sequence>
<evidence type="ECO:0000313" key="2">
    <source>
        <dbReference type="EMBL" id="GHG60860.1"/>
    </source>
</evidence>
<evidence type="ECO:0000313" key="3">
    <source>
        <dbReference type="Proteomes" id="UP000659697"/>
    </source>
</evidence>
<dbReference type="PANTHER" id="PTHR35535">
    <property type="entry name" value="HEAT SHOCK PROTEIN HSLJ"/>
    <property type="match status" value="1"/>
</dbReference>
<feature type="domain" description="DUF306" evidence="1">
    <location>
        <begin position="180"/>
        <end position="285"/>
    </location>
</feature>
<comment type="caution">
    <text evidence="2">The sequence shown here is derived from an EMBL/GenBank/DDBJ whole genome shotgun (WGS) entry which is preliminary data.</text>
</comment>
<dbReference type="Pfam" id="PF04170">
    <property type="entry name" value="NlpE"/>
    <property type="match status" value="1"/>
</dbReference>
<evidence type="ECO:0000259" key="1">
    <source>
        <dbReference type="Pfam" id="PF03724"/>
    </source>
</evidence>
<dbReference type="Pfam" id="PF03724">
    <property type="entry name" value="META"/>
    <property type="match status" value="1"/>
</dbReference>
<dbReference type="Gene3D" id="2.40.128.640">
    <property type="match status" value="1"/>
</dbReference>